<evidence type="ECO:0000256" key="2">
    <source>
        <dbReference type="SAM" id="SignalP"/>
    </source>
</evidence>
<proteinExistence type="predicted"/>
<evidence type="ECO:0000313" key="4">
    <source>
        <dbReference type="Proteomes" id="UP000791440"/>
    </source>
</evidence>
<organism evidence="3 4">
    <name type="scientific">Manduca sexta</name>
    <name type="common">Tobacco hawkmoth</name>
    <name type="synonym">Tobacco hornworm</name>
    <dbReference type="NCBI Taxonomy" id="7130"/>
    <lineage>
        <taxon>Eukaryota</taxon>
        <taxon>Metazoa</taxon>
        <taxon>Ecdysozoa</taxon>
        <taxon>Arthropoda</taxon>
        <taxon>Hexapoda</taxon>
        <taxon>Insecta</taxon>
        <taxon>Pterygota</taxon>
        <taxon>Neoptera</taxon>
        <taxon>Endopterygota</taxon>
        <taxon>Lepidoptera</taxon>
        <taxon>Glossata</taxon>
        <taxon>Ditrysia</taxon>
        <taxon>Bombycoidea</taxon>
        <taxon>Sphingidae</taxon>
        <taxon>Sphinginae</taxon>
        <taxon>Sphingini</taxon>
        <taxon>Manduca</taxon>
    </lineage>
</organism>
<name>A0A921ZAC3_MANSE</name>
<dbReference type="InterPro" id="IPR010512">
    <property type="entry name" value="DUF1091"/>
</dbReference>
<evidence type="ECO:0000256" key="1">
    <source>
        <dbReference type="ARBA" id="ARBA00022729"/>
    </source>
</evidence>
<dbReference type="Proteomes" id="UP000791440">
    <property type="component" value="Unassembled WGS sequence"/>
</dbReference>
<keyword evidence="1 2" id="KW-0732">Signal</keyword>
<feature type="chain" id="PRO_5038126398" description="MD-2-related lipid-recognition domain-containing protein" evidence="2">
    <location>
        <begin position="21"/>
        <end position="174"/>
    </location>
</feature>
<dbReference type="Pfam" id="PF06477">
    <property type="entry name" value="DUF1091"/>
    <property type="match status" value="1"/>
</dbReference>
<reference evidence="3" key="2">
    <citation type="submission" date="2020-12" db="EMBL/GenBank/DDBJ databases">
        <authorList>
            <person name="Kanost M."/>
        </authorList>
    </citation>
    <scope>NUCLEOTIDE SEQUENCE</scope>
</reference>
<dbReference type="Gene3D" id="2.70.220.10">
    <property type="entry name" value="Ganglioside GM2 activator"/>
    <property type="match status" value="1"/>
</dbReference>
<gene>
    <name evidence="3" type="ORF">O3G_MSEX008429</name>
</gene>
<sequence length="174" mass="20088">MHFRICICLIILFCVGYLYGDFRQEQAKVRVCNPKYIKDCIVFTGRKSRKDKVYRTNMTGTLLVPFGNNVSFALTFTMKSGGDFRIVAKACDTVKSKWSREFMQQFTNIPLSRCPFPPGTYKYTNMELPPKNIPIPLADGDYYLRMELFITATKEPIVDILTLLHFDDSKPRKG</sequence>
<accession>A0A921ZAC3</accession>
<dbReference type="AlphaFoldDB" id="A0A921ZAC3"/>
<dbReference type="OrthoDB" id="7471071at2759"/>
<comment type="caution">
    <text evidence="3">The sequence shown here is derived from an EMBL/GenBank/DDBJ whole genome shotgun (WGS) entry which is preliminary data.</text>
</comment>
<dbReference type="EMBL" id="JH668454">
    <property type="protein sequence ID" value="KAG6453968.1"/>
    <property type="molecule type" value="Genomic_DNA"/>
</dbReference>
<protein>
    <recommendedName>
        <fullName evidence="5">MD-2-related lipid-recognition domain-containing protein</fullName>
    </recommendedName>
</protein>
<dbReference type="InterPro" id="IPR036846">
    <property type="entry name" value="GM2-AP_sf"/>
</dbReference>
<evidence type="ECO:0000313" key="3">
    <source>
        <dbReference type="EMBL" id="KAG6453968.1"/>
    </source>
</evidence>
<reference evidence="3" key="1">
    <citation type="journal article" date="2016" name="Insect Biochem. Mol. Biol.">
        <title>Multifaceted biological insights from a draft genome sequence of the tobacco hornworm moth, Manduca sexta.</title>
        <authorList>
            <person name="Kanost M.R."/>
            <person name="Arrese E.L."/>
            <person name="Cao X."/>
            <person name="Chen Y.R."/>
            <person name="Chellapilla S."/>
            <person name="Goldsmith M.R."/>
            <person name="Grosse-Wilde E."/>
            <person name="Heckel D.G."/>
            <person name="Herndon N."/>
            <person name="Jiang H."/>
            <person name="Papanicolaou A."/>
            <person name="Qu J."/>
            <person name="Soulages J.L."/>
            <person name="Vogel H."/>
            <person name="Walters J."/>
            <person name="Waterhouse R.M."/>
            <person name="Ahn S.J."/>
            <person name="Almeida F.C."/>
            <person name="An C."/>
            <person name="Aqrawi P."/>
            <person name="Bretschneider A."/>
            <person name="Bryant W.B."/>
            <person name="Bucks S."/>
            <person name="Chao H."/>
            <person name="Chevignon G."/>
            <person name="Christen J.M."/>
            <person name="Clarke D.F."/>
            <person name="Dittmer N.T."/>
            <person name="Ferguson L.C.F."/>
            <person name="Garavelou S."/>
            <person name="Gordon K.H.J."/>
            <person name="Gunaratna R.T."/>
            <person name="Han Y."/>
            <person name="Hauser F."/>
            <person name="He Y."/>
            <person name="Heidel-Fischer H."/>
            <person name="Hirsh A."/>
            <person name="Hu Y."/>
            <person name="Jiang H."/>
            <person name="Kalra D."/>
            <person name="Klinner C."/>
            <person name="Konig C."/>
            <person name="Kovar C."/>
            <person name="Kroll A.R."/>
            <person name="Kuwar S.S."/>
            <person name="Lee S.L."/>
            <person name="Lehman R."/>
            <person name="Li K."/>
            <person name="Li Z."/>
            <person name="Liang H."/>
            <person name="Lovelace S."/>
            <person name="Lu Z."/>
            <person name="Mansfield J.H."/>
            <person name="McCulloch K.J."/>
            <person name="Mathew T."/>
            <person name="Morton B."/>
            <person name="Muzny D.M."/>
            <person name="Neunemann D."/>
            <person name="Ongeri F."/>
            <person name="Pauchet Y."/>
            <person name="Pu L.L."/>
            <person name="Pyrousis I."/>
            <person name="Rao X.J."/>
            <person name="Redding A."/>
            <person name="Roesel C."/>
            <person name="Sanchez-Gracia A."/>
            <person name="Schaack S."/>
            <person name="Shukla A."/>
            <person name="Tetreau G."/>
            <person name="Wang Y."/>
            <person name="Xiong G.H."/>
            <person name="Traut W."/>
            <person name="Walsh T.K."/>
            <person name="Worley K.C."/>
            <person name="Wu D."/>
            <person name="Wu W."/>
            <person name="Wu Y.Q."/>
            <person name="Zhang X."/>
            <person name="Zou Z."/>
            <person name="Zucker H."/>
            <person name="Briscoe A.D."/>
            <person name="Burmester T."/>
            <person name="Clem R.J."/>
            <person name="Feyereisen R."/>
            <person name="Grimmelikhuijzen C.J.P."/>
            <person name="Hamodrakas S.J."/>
            <person name="Hansson B.S."/>
            <person name="Huguet E."/>
            <person name="Jermiin L.S."/>
            <person name="Lan Q."/>
            <person name="Lehman H.K."/>
            <person name="Lorenzen M."/>
            <person name="Merzendorfer H."/>
            <person name="Michalopoulos I."/>
            <person name="Morton D.B."/>
            <person name="Muthukrishnan S."/>
            <person name="Oakeshott J.G."/>
            <person name="Palmer W."/>
            <person name="Park Y."/>
            <person name="Passarelli A.L."/>
            <person name="Rozas J."/>
            <person name="Schwartz L.M."/>
            <person name="Smith W."/>
            <person name="Southgate A."/>
            <person name="Vilcinskas A."/>
            <person name="Vogt R."/>
            <person name="Wang P."/>
            <person name="Werren J."/>
            <person name="Yu X.Q."/>
            <person name="Zhou J.J."/>
            <person name="Brown S.J."/>
            <person name="Scherer S.E."/>
            <person name="Richards S."/>
            <person name="Blissard G.W."/>
        </authorList>
    </citation>
    <scope>NUCLEOTIDE SEQUENCE</scope>
</reference>
<feature type="signal peptide" evidence="2">
    <location>
        <begin position="1"/>
        <end position="20"/>
    </location>
</feature>
<evidence type="ECO:0008006" key="5">
    <source>
        <dbReference type="Google" id="ProtNLM"/>
    </source>
</evidence>
<keyword evidence="4" id="KW-1185">Reference proteome</keyword>